<evidence type="ECO:0000256" key="4">
    <source>
        <dbReference type="ARBA" id="ARBA00022737"/>
    </source>
</evidence>
<dbReference type="SMART" id="SM00119">
    <property type="entry name" value="HECTc"/>
    <property type="match status" value="2"/>
</dbReference>
<dbReference type="InterPro" id="IPR000569">
    <property type="entry name" value="HECT_dom"/>
</dbReference>
<dbReference type="FunFam" id="2.130.10.30:FF:000025">
    <property type="entry name" value="HECT and RLD domain containing E3 ubiquitin protein ligase 5"/>
    <property type="match status" value="1"/>
</dbReference>
<dbReference type="CDD" id="cd00078">
    <property type="entry name" value="HECTc"/>
    <property type="match status" value="2"/>
</dbReference>
<feature type="repeat" description="RCC1" evidence="7">
    <location>
        <begin position="1305"/>
        <end position="1356"/>
    </location>
</feature>
<dbReference type="GO" id="GO:0061630">
    <property type="term" value="F:ubiquitin protein ligase activity"/>
    <property type="evidence" value="ECO:0007669"/>
    <property type="project" value="TreeGrafter"/>
</dbReference>
<keyword evidence="4" id="KW-0677">Repeat</keyword>
<dbReference type="SUPFAM" id="SSF56204">
    <property type="entry name" value="Hect, E3 ligase catalytic domain"/>
    <property type="match status" value="2"/>
</dbReference>
<feature type="repeat" description="RCC1" evidence="7">
    <location>
        <begin position="145"/>
        <end position="197"/>
    </location>
</feature>
<feature type="repeat" description="RCC1" evidence="7">
    <location>
        <begin position="198"/>
        <end position="252"/>
    </location>
</feature>
<dbReference type="InterPro" id="IPR058923">
    <property type="entry name" value="RCC1-like_dom"/>
</dbReference>
<accession>A0A6P3Q8J8</accession>
<feature type="repeat" description="RCC1" evidence="7">
    <location>
        <begin position="253"/>
        <end position="303"/>
    </location>
</feature>
<evidence type="ECO:0000259" key="9">
    <source>
        <dbReference type="PROSITE" id="PS50237"/>
    </source>
</evidence>
<keyword evidence="2" id="KW-0963">Cytoplasm</keyword>
<evidence type="ECO:0000256" key="3">
    <source>
        <dbReference type="ARBA" id="ARBA00022679"/>
    </source>
</evidence>
<feature type="domain" description="HECT" evidence="9">
    <location>
        <begin position="682"/>
        <end position="1003"/>
    </location>
</feature>
<dbReference type="SUPFAM" id="SSF50985">
    <property type="entry name" value="RCC1/BLIP-II"/>
    <property type="match status" value="2"/>
</dbReference>
<sequence>MYFCWGNGGQLRRVPTGAGGAEVRQAACGERHSLLLLSDGTVLSCGDNTQGQLGRRGKPREERPGLIKALETLPVGLVSCGKEHSLAVCHKGRVFAWGAGSEGQLGIEECKEKIFTPKKIKTLTGIKIIQVSCGHYHSLALSEDGQVYSWGKNSQGQLGLGKEFPSQASPQWVRSLEGIPLAQVAAGGAHSFALSLSGTSFGWGSNNTGQLALSGNNTPVQRYKPHSIGALKSLDVIYISCGYEHTAVLTQNGKVFTFGDNSCGQLGYNPTAKKRGPQQVEGIDGLVSQIDCGSYHTLAYVYTTGEVVSFGRGRNCASSPTHSEAQMENFDISCLISANDLVDVQVKHIFAGTYVNVVTTYQETSSTNVSKKTLPEISRINQPLMEQWMAVTNGNTQHELAKSEIRVIFSSPACLTASFLKKRESGKTNSIDVDLQVARDTFEKLTKKKWISLMITTCLRDNLLRALPYRSLHQEALSIFLLLPQCPVMHDSGNWEMVVLFAEAVCKMSDQSLGVLKRCWASLQESSLSALVQMLKTAVIAQLNYWDGTERSNCNVIALLKTMKEVHKANKTNSQLPEDAFNINELSNRLNFYGERKLVLFKDNNMITEEKCIFSEFPFIFNLLSKIKLWQADSYLKMQGPKMNGQMILPKENEFPPLPTFTLRVRRSHLTEDALRQLSQAEVTDLQKPLVIEFIKEIRSEGVGVKSEFFHCIFEEMTKTEYGMFIYPEEGSYMWIPVSPKFEKKRYFLFGMLCGLSLYNSNVANLPFPLALFKKLLGQQPSLEDLKELSPLLGRNLQEVLNDEADDIGEELYIHFSLHWDHNDVDLIPNGSSILVDQTNKKDYVSKCVDYIFNTSVKAIYEEFQRGFYKICDKEVLRLFKPEELMTVIVGNTDYDWEQFEKNSNYDQGYHKSHPTILMFWKAFHKLTLDEKRKFLFFLTGNDRQTVKGLREIKITFRCPETFSERDCPRSLVCHGILDLPKYSTMERVEEALQIAINSSRGFVSPMVTECSAPKPHVGRLASEQGRGRGGRGSSTPRSSRLGGSALLRPGTVGALGRLPLNSCLPAGWSSISSESPESGGAAREPGKAAMEQRPRRRSRGGARSASGPPPASRPAASRPTAEPRGTQLWLFPSTLGLRSALLRRTEATRQMCCTRGRLAVLERGGAGVEVHQLPAGSDGAKKPKCIKLGKKMKIHSMDQGAEHMLILSSDGKPFEYNYSIEHARFQCILQEKNIIQITCGDYHSLALSKGGELFAWGQNLHGQLGVGKIFDSTTAPQIVEHLSGVPLAQISAGKSHSMALSVSGNIYSWGRNDFGQLGLGHTDDKDFPSLIEALENQKVEFLACGGSHTALLTKDGLVFTFGAGKYGQLGHNSTQNELRPCLVTKLAENRVTQVACGRQHTLAYVSDLGKVFSFGSGEEGQLGNGGTHNQLIPLPMKLPSNEELKFENRTSEKELIIIAGGNQSILLWIKKENPYVNLRRKIPTLNEGTVKRWIADVGTKQWQNTKREIREIFSSPACLTGSFVSERIAAETTSIYLDLNKARNTFKELTQKDWITNTITTCLKDNLFKNLPFYSPHQEALEIFFLLPECPMMHDFNNWESLVVPFAEAVCKMSDKSSGVLEEYWASLQESAFTKLVQMFKRAVTAQLHYWTENAENNYHIKALLEVLKRLHRVNQTKCQAPENIFKVNELTHWLDFYGDAYRRSSWKMNSDTSVDIQYPVIFSHFPFIFNILSKIKLLYADSLLKIQEKKFRACMQLAGIVEHGGSSLTWLPTFNLTVRRSHLIEDVLSQLNQFENEDLRKELMVSFIGEIGHDFGGVKAEFFHCLFEEMIRPEYGMFMYPEEASYMWFPARPKFEKKRYFFFGVLCGLSLFNCNVANIPFPLALFKKLLDQTPSLEDLKELSPVLGKSLQTLLDDESDDFEEEFCIHFNVHWDKNNVDLIPNGSCIIVDQTNKTDYVSKYVDYIFNISIKAVYEEFQRGFYKVCDKEIIEFFYPEELKDVIIGNTDYDWETFEKNAHYEQGYDNSHPTIVMFWKALHKLTLEEKKKFLVFLTGTDRIQVKGLKNMKITFCCPENLNEKDPIRAQTCFSVLYLPKYSTMERVEEALQVAINNNRGFG</sequence>
<dbReference type="Gene3D" id="3.30.2160.10">
    <property type="entry name" value="Hect, E3 ligase catalytic domain"/>
    <property type="match status" value="2"/>
</dbReference>
<dbReference type="OrthoDB" id="8068875at2759"/>
<evidence type="ECO:0000256" key="2">
    <source>
        <dbReference type="ARBA" id="ARBA00022490"/>
    </source>
</evidence>
<dbReference type="FunFam" id="2.130.10.30:FF:000049">
    <property type="entry name" value="HECT and RLD domain containing E3 ubiquitin protein ligase family member 6"/>
    <property type="match status" value="1"/>
</dbReference>
<dbReference type="RefSeq" id="XP_011354609.2">
    <property type="nucleotide sequence ID" value="XM_011356307.2"/>
</dbReference>
<evidence type="ECO:0000256" key="5">
    <source>
        <dbReference type="ARBA" id="ARBA00022786"/>
    </source>
</evidence>
<dbReference type="InterPro" id="IPR035983">
    <property type="entry name" value="Hect_E3_ubiquitin_ligase"/>
</dbReference>
<dbReference type="KEGG" id="pvp:105289566"/>
<feature type="region of interest" description="Disordered" evidence="8">
    <location>
        <begin position="1014"/>
        <end position="1048"/>
    </location>
</feature>
<dbReference type="InterPro" id="IPR000408">
    <property type="entry name" value="Reg_chr_condens"/>
</dbReference>
<dbReference type="PANTHER" id="PTHR45622:SF11">
    <property type="entry name" value="E3 UBIQUITIN-PROTEIN LIGASE HERC6-RELATED"/>
    <property type="match status" value="1"/>
</dbReference>
<feature type="repeat" description="RCC1" evidence="7">
    <location>
        <begin position="1252"/>
        <end position="1304"/>
    </location>
</feature>
<dbReference type="FunFam" id="3.30.2410.10:FF:000003">
    <property type="entry name" value="probable E3 ubiquitin-protein ligase HERC4 isoform X1"/>
    <property type="match status" value="2"/>
</dbReference>
<evidence type="ECO:0000313" key="10">
    <source>
        <dbReference type="Proteomes" id="UP000515202"/>
    </source>
</evidence>
<protein>
    <submittedName>
        <fullName evidence="11">Uncharacterized protein LOC105289566</fullName>
    </submittedName>
</protein>
<dbReference type="PROSITE" id="PS50237">
    <property type="entry name" value="HECT"/>
    <property type="match status" value="2"/>
</dbReference>
<feature type="domain" description="HECT" evidence="9">
    <location>
        <begin position="1797"/>
        <end position="2119"/>
    </location>
</feature>
<proteinExistence type="predicted"/>
<dbReference type="GeneID" id="105289566"/>
<dbReference type="PRINTS" id="PR00633">
    <property type="entry name" value="RCCNDNSATION"/>
</dbReference>
<keyword evidence="3" id="KW-0808">Transferase</keyword>
<evidence type="ECO:0000256" key="8">
    <source>
        <dbReference type="SAM" id="MobiDB-lite"/>
    </source>
</evidence>
<dbReference type="Gene3D" id="2.130.10.30">
    <property type="entry name" value="Regulator of chromosome condensation 1/beta-lactamase-inhibitor protein II"/>
    <property type="match status" value="3"/>
</dbReference>
<feature type="repeat" description="RCC1" evidence="7">
    <location>
        <begin position="40"/>
        <end position="91"/>
    </location>
</feature>
<dbReference type="GO" id="GO:0006511">
    <property type="term" value="P:ubiquitin-dependent protein catabolic process"/>
    <property type="evidence" value="ECO:0007669"/>
    <property type="project" value="TreeGrafter"/>
</dbReference>
<feature type="region of interest" description="Disordered" evidence="8">
    <location>
        <begin position="1071"/>
        <end position="1129"/>
    </location>
</feature>
<feature type="compositionally biased region" description="Low complexity" evidence="8">
    <location>
        <begin position="1071"/>
        <end position="1084"/>
    </location>
</feature>
<organism evidence="10 11">
    <name type="scientific">Pteropus vampyrus</name>
    <name type="common">Large flying fox</name>
    <dbReference type="NCBI Taxonomy" id="132908"/>
    <lineage>
        <taxon>Eukaryota</taxon>
        <taxon>Metazoa</taxon>
        <taxon>Chordata</taxon>
        <taxon>Craniata</taxon>
        <taxon>Vertebrata</taxon>
        <taxon>Euteleostomi</taxon>
        <taxon>Mammalia</taxon>
        <taxon>Eutheria</taxon>
        <taxon>Laurasiatheria</taxon>
        <taxon>Chiroptera</taxon>
        <taxon>Yinpterochiroptera</taxon>
        <taxon>Pteropodoidea</taxon>
        <taxon>Pteropodidae</taxon>
        <taxon>Pteropodinae</taxon>
        <taxon>Pteropus</taxon>
    </lineage>
</organism>
<dbReference type="InterPro" id="IPR009091">
    <property type="entry name" value="RCC1/BLIP-II"/>
</dbReference>
<evidence type="ECO:0000256" key="6">
    <source>
        <dbReference type="PROSITE-ProRule" id="PRU00104"/>
    </source>
</evidence>
<evidence type="ECO:0000256" key="7">
    <source>
        <dbReference type="PROSITE-ProRule" id="PRU00235"/>
    </source>
</evidence>
<name>A0A6P3Q8J8_PTEVA</name>
<dbReference type="FunFam" id="3.30.2160.10:FF:000004">
    <property type="entry name" value="probable E3 ubiquitin-protein ligase HERC4 isoform X1"/>
    <property type="match status" value="2"/>
</dbReference>
<dbReference type="Gene3D" id="3.90.1750.10">
    <property type="entry name" value="Hect, E3 ligase catalytic domains"/>
    <property type="match status" value="2"/>
</dbReference>
<dbReference type="PROSITE" id="PS00626">
    <property type="entry name" value="RCC1_2"/>
    <property type="match status" value="7"/>
</dbReference>
<dbReference type="GO" id="GO:0016567">
    <property type="term" value="P:protein ubiquitination"/>
    <property type="evidence" value="ECO:0007669"/>
    <property type="project" value="TreeGrafter"/>
</dbReference>
<reference evidence="11" key="1">
    <citation type="submission" date="2025-08" db="UniProtKB">
        <authorList>
            <consortium name="RefSeq"/>
        </authorList>
    </citation>
    <scope>IDENTIFICATION</scope>
    <source>
        <tissue evidence="11">Kidney</tissue>
    </source>
</reference>
<keyword evidence="10" id="KW-1185">Reference proteome</keyword>
<dbReference type="PROSITE" id="PS50012">
    <property type="entry name" value="RCC1_3"/>
    <property type="match status" value="9"/>
</dbReference>
<dbReference type="Gene3D" id="3.30.2410.10">
    <property type="entry name" value="Hect, E3 ligase catalytic domain"/>
    <property type="match status" value="2"/>
</dbReference>
<comment type="subcellular location">
    <subcellularLocation>
        <location evidence="1">Cytoplasm</location>
        <location evidence="1">Cytosol</location>
    </subcellularLocation>
</comment>
<feature type="active site" description="Glycyl thioester intermediate" evidence="6">
    <location>
        <position position="2089"/>
    </location>
</feature>
<feature type="compositionally biased region" description="Basic and acidic residues" evidence="8">
    <location>
        <begin position="1085"/>
        <end position="1094"/>
    </location>
</feature>
<gene>
    <name evidence="11" type="primary">LOC105289566</name>
</gene>
<feature type="repeat" description="RCC1" evidence="7">
    <location>
        <begin position="92"/>
        <end position="144"/>
    </location>
</feature>
<dbReference type="GO" id="GO:0005829">
    <property type="term" value="C:cytosol"/>
    <property type="evidence" value="ECO:0007669"/>
    <property type="project" value="UniProtKB-SubCell"/>
</dbReference>
<feature type="active site" description="Glycyl thioester intermediate" evidence="6">
    <location>
        <position position="974"/>
    </location>
</feature>
<feature type="repeat" description="RCC1" evidence="7">
    <location>
        <begin position="1357"/>
        <end position="1408"/>
    </location>
</feature>
<dbReference type="Pfam" id="PF25390">
    <property type="entry name" value="WD40_RLD"/>
    <property type="match status" value="2"/>
</dbReference>
<dbReference type="InterPro" id="IPR051709">
    <property type="entry name" value="Ub-ligase/GTPase-reg"/>
</dbReference>
<feature type="repeat" description="RCC1" evidence="7">
    <location>
        <begin position="1410"/>
        <end position="1471"/>
    </location>
</feature>
<feature type="compositionally biased region" description="Low complexity" evidence="8">
    <location>
        <begin position="1034"/>
        <end position="1045"/>
    </location>
</feature>
<dbReference type="PANTHER" id="PTHR45622">
    <property type="entry name" value="UBIQUITIN-PROTEIN LIGASE E3A-RELATED"/>
    <property type="match status" value="1"/>
</dbReference>
<evidence type="ECO:0000313" key="11">
    <source>
        <dbReference type="RefSeq" id="XP_011354609.2"/>
    </source>
</evidence>
<evidence type="ECO:0000256" key="1">
    <source>
        <dbReference type="ARBA" id="ARBA00004514"/>
    </source>
</evidence>
<dbReference type="Proteomes" id="UP000515202">
    <property type="component" value="Unplaced"/>
</dbReference>
<dbReference type="Pfam" id="PF00632">
    <property type="entry name" value="HECT"/>
    <property type="match status" value="2"/>
</dbReference>
<keyword evidence="5 6" id="KW-0833">Ubl conjugation pathway</keyword>